<dbReference type="AlphaFoldDB" id="A0A0C3F6C9"/>
<name>A0A0C3F6C9_PILCF</name>
<dbReference type="InParanoid" id="A0A0C3F6C9"/>
<dbReference type="HOGENOM" id="CLU_2469903_0_0_1"/>
<organism evidence="1 2">
    <name type="scientific">Piloderma croceum (strain F 1598)</name>
    <dbReference type="NCBI Taxonomy" id="765440"/>
    <lineage>
        <taxon>Eukaryota</taxon>
        <taxon>Fungi</taxon>
        <taxon>Dikarya</taxon>
        <taxon>Basidiomycota</taxon>
        <taxon>Agaricomycotina</taxon>
        <taxon>Agaricomycetes</taxon>
        <taxon>Agaricomycetidae</taxon>
        <taxon>Atheliales</taxon>
        <taxon>Atheliaceae</taxon>
        <taxon>Piloderma</taxon>
    </lineage>
</organism>
<proteinExistence type="predicted"/>
<evidence type="ECO:0000313" key="1">
    <source>
        <dbReference type="EMBL" id="KIM75574.1"/>
    </source>
</evidence>
<gene>
    <name evidence="1" type="ORF">PILCRDRAFT_670038</name>
</gene>
<dbReference type="EMBL" id="KN833045">
    <property type="protein sequence ID" value="KIM75574.1"/>
    <property type="molecule type" value="Genomic_DNA"/>
</dbReference>
<reference evidence="2" key="2">
    <citation type="submission" date="2015-01" db="EMBL/GenBank/DDBJ databases">
        <title>Evolutionary Origins and Diversification of the Mycorrhizal Mutualists.</title>
        <authorList>
            <consortium name="DOE Joint Genome Institute"/>
            <consortium name="Mycorrhizal Genomics Consortium"/>
            <person name="Kohler A."/>
            <person name="Kuo A."/>
            <person name="Nagy L.G."/>
            <person name="Floudas D."/>
            <person name="Copeland A."/>
            <person name="Barry K.W."/>
            <person name="Cichocki N."/>
            <person name="Veneault-Fourrey C."/>
            <person name="LaButti K."/>
            <person name="Lindquist E.A."/>
            <person name="Lipzen A."/>
            <person name="Lundell T."/>
            <person name="Morin E."/>
            <person name="Murat C."/>
            <person name="Riley R."/>
            <person name="Ohm R."/>
            <person name="Sun H."/>
            <person name="Tunlid A."/>
            <person name="Henrissat B."/>
            <person name="Grigoriev I.V."/>
            <person name="Hibbett D.S."/>
            <person name="Martin F."/>
        </authorList>
    </citation>
    <scope>NUCLEOTIDE SEQUENCE [LARGE SCALE GENOMIC DNA]</scope>
    <source>
        <strain evidence="2">F 1598</strain>
    </source>
</reference>
<keyword evidence="2" id="KW-1185">Reference proteome</keyword>
<sequence>MASLYEQLYYLLITFADHNTRPLSIELSIHSPHHTHKIPMNNARLQIFNHIKRALNSYDVDTTSLKIAKNILHGRNRTSGKKPLTPVL</sequence>
<protein>
    <submittedName>
        <fullName evidence="1">Uncharacterized protein</fullName>
    </submittedName>
</protein>
<dbReference type="Proteomes" id="UP000054166">
    <property type="component" value="Unassembled WGS sequence"/>
</dbReference>
<evidence type="ECO:0000313" key="2">
    <source>
        <dbReference type="Proteomes" id="UP000054166"/>
    </source>
</evidence>
<reference evidence="1 2" key="1">
    <citation type="submission" date="2014-04" db="EMBL/GenBank/DDBJ databases">
        <authorList>
            <consortium name="DOE Joint Genome Institute"/>
            <person name="Kuo A."/>
            <person name="Tarkka M."/>
            <person name="Buscot F."/>
            <person name="Kohler A."/>
            <person name="Nagy L.G."/>
            <person name="Floudas D."/>
            <person name="Copeland A."/>
            <person name="Barry K.W."/>
            <person name="Cichocki N."/>
            <person name="Veneault-Fourrey C."/>
            <person name="LaButti K."/>
            <person name="Lindquist E.A."/>
            <person name="Lipzen A."/>
            <person name="Lundell T."/>
            <person name="Morin E."/>
            <person name="Murat C."/>
            <person name="Sun H."/>
            <person name="Tunlid A."/>
            <person name="Henrissat B."/>
            <person name="Grigoriev I.V."/>
            <person name="Hibbett D.S."/>
            <person name="Martin F."/>
            <person name="Nordberg H.P."/>
            <person name="Cantor M.N."/>
            <person name="Hua S.X."/>
        </authorList>
    </citation>
    <scope>NUCLEOTIDE SEQUENCE [LARGE SCALE GENOMIC DNA]</scope>
    <source>
        <strain evidence="1 2">F 1598</strain>
    </source>
</reference>
<accession>A0A0C3F6C9</accession>